<dbReference type="InterPro" id="IPR046815">
    <property type="entry name" value="P2RX7_C"/>
</dbReference>
<feature type="region of interest" description="Disordered" evidence="1">
    <location>
        <begin position="1"/>
        <end position="43"/>
    </location>
</feature>
<evidence type="ECO:0000313" key="4">
    <source>
        <dbReference type="Proteomes" id="UP001364617"/>
    </source>
</evidence>
<organism evidence="3 4">
    <name type="scientific">Phoxinus phoxinus</name>
    <name type="common">Eurasian minnow</name>
    <dbReference type="NCBI Taxonomy" id="58324"/>
    <lineage>
        <taxon>Eukaryota</taxon>
        <taxon>Metazoa</taxon>
        <taxon>Chordata</taxon>
        <taxon>Craniata</taxon>
        <taxon>Vertebrata</taxon>
        <taxon>Euteleostomi</taxon>
        <taxon>Actinopterygii</taxon>
        <taxon>Neopterygii</taxon>
        <taxon>Teleostei</taxon>
        <taxon>Ostariophysi</taxon>
        <taxon>Cypriniformes</taxon>
        <taxon>Leuciscidae</taxon>
        <taxon>Phoxininae</taxon>
        <taxon>Phoxinus</taxon>
    </lineage>
</organism>
<evidence type="ECO:0000313" key="3">
    <source>
        <dbReference type="EMBL" id="KAK7130400.1"/>
    </source>
</evidence>
<gene>
    <name evidence="3" type="ORF">R3I93_019894</name>
</gene>
<evidence type="ECO:0000259" key="2">
    <source>
        <dbReference type="Pfam" id="PF20478"/>
    </source>
</evidence>
<accession>A0AAN9GVW0</accession>
<sequence>MEADLNASLQSVVEDYSPPQTPPELRLQQEQEEEEDEEQEHTEDLVTGIRPYMFEPLHAESSNGHLDVAAQEQVDTREHLDVSQWCSCGYCQHMDTGLERLCCREVRQVVDKCAEAELQPGCMTQHPGFEAVCLNPWVLQVEYASLVQYYGDYDPDVFTIEE</sequence>
<feature type="compositionally biased region" description="Acidic residues" evidence="1">
    <location>
        <begin position="30"/>
        <end position="41"/>
    </location>
</feature>
<dbReference type="Pfam" id="PF20478">
    <property type="entry name" value="P2RX7_C"/>
    <property type="match status" value="1"/>
</dbReference>
<name>A0AAN9GVW0_9TELE</name>
<evidence type="ECO:0000256" key="1">
    <source>
        <dbReference type="SAM" id="MobiDB-lite"/>
    </source>
</evidence>
<dbReference type="PANTHER" id="PTHR36981">
    <property type="entry name" value="ZGC:195170"/>
    <property type="match status" value="1"/>
</dbReference>
<dbReference type="Proteomes" id="UP001364617">
    <property type="component" value="Unassembled WGS sequence"/>
</dbReference>
<comment type="caution">
    <text evidence="3">The sequence shown here is derived from an EMBL/GenBank/DDBJ whole genome shotgun (WGS) entry which is preliminary data.</text>
</comment>
<reference evidence="3 4" key="1">
    <citation type="submission" date="2024-02" db="EMBL/GenBank/DDBJ databases">
        <title>Chromosome-level genome assembly of the Eurasian Minnow (Phoxinus phoxinus).</title>
        <authorList>
            <person name="Oriowo T.O."/>
            <person name="Martin S."/>
            <person name="Stange M."/>
            <person name="Chrysostomakis Y."/>
            <person name="Brown T."/>
            <person name="Winkler S."/>
            <person name="Kukowka S."/>
            <person name="Myers E.W."/>
            <person name="Bohne A."/>
        </authorList>
    </citation>
    <scope>NUCLEOTIDE SEQUENCE [LARGE SCALE GENOMIC DNA]</scope>
    <source>
        <strain evidence="3">ZFMK-TIS-60720</strain>
        <tissue evidence="3">Whole Organism</tissue>
    </source>
</reference>
<dbReference type="PANTHER" id="PTHR36981:SF1">
    <property type="entry name" value="P2X PURINORECEPTOR 7 INTRACELLULAR DOMAIN-CONTAINING PROTEIN"/>
    <property type="match status" value="1"/>
</dbReference>
<proteinExistence type="predicted"/>
<dbReference type="AlphaFoldDB" id="A0AAN9GVW0"/>
<keyword evidence="4" id="KW-1185">Reference proteome</keyword>
<dbReference type="EMBL" id="JAYKXH010000021">
    <property type="protein sequence ID" value="KAK7130400.1"/>
    <property type="molecule type" value="Genomic_DNA"/>
</dbReference>
<feature type="domain" description="P2X purinoreceptor 7 intracellular" evidence="2">
    <location>
        <begin position="27"/>
        <end position="106"/>
    </location>
</feature>
<protein>
    <recommendedName>
        <fullName evidence="2">P2X purinoreceptor 7 intracellular domain-containing protein</fullName>
    </recommendedName>
</protein>